<dbReference type="RefSeq" id="WP_239095093.1">
    <property type="nucleotide sequence ID" value="NZ_BAAAKY010000045.1"/>
</dbReference>
<dbReference type="InterPro" id="IPR013324">
    <property type="entry name" value="RNA_pol_sigma_r3/r4-like"/>
</dbReference>
<evidence type="ECO:0000256" key="4">
    <source>
        <dbReference type="ARBA" id="ARBA00023082"/>
    </source>
</evidence>
<dbReference type="Pfam" id="PF08281">
    <property type="entry name" value="Sigma70_r4_2"/>
    <property type="match status" value="1"/>
</dbReference>
<keyword evidence="3" id="KW-0805">Transcription regulation</keyword>
<dbReference type="SUPFAM" id="SSF88946">
    <property type="entry name" value="Sigma2 domain of RNA polymerase sigma factors"/>
    <property type="match status" value="1"/>
</dbReference>
<dbReference type="InterPro" id="IPR013325">
    <property type="entry name" value="RNA_pol_sigma_r2"/>
</dbReference>
<keyword evidence="4" id="KW-0731">Sigma factor</keyword>
<accession>A0A8J3UNH2</accession>
<dbReference type="GO" id="GO:0006352">
    <property type="term" value="P:DNA-templated transcription initiation"/>
    <property type="evidence" value="ECO:0007669"/>
    <property type="project" value="InterPro"/>
</dbReference>
<evidence type="ECO:0000259" key="8">
    <source>
        <dbReference type="Pfam" id="PF08281"/>
    </source>
</evidence>
<evidence type="ECO:0000256" key="5">
    <source>
        <dbReference type="ARBA" id="ARBA00023163"/>
    </source>
</evidence>
<dbReference type="InterPro" id="IPR052704">
    <property type="entry name" value="ECF_Sigma-70_Domain"/>
</dbReference>
<organism evidence="9 10">
    <name type="scientific">Planotetraspora silvatica</name>
    <dbReference type="NCBI Taxonomy" id="234614"/>
    <lineage>
        <taxon>Bacteria</taxon>
        <taxon>Bacillati</taxon>
        <taxon>Actinomycetota</taxon>
        <taxon>Actinomycetes</taxon>
        <taxon>Streptosporangiales</taxon>
        <taxon>Streptosporangiaceae</taxon>
        <taxon>Planotetraspora</taxon>
    </lineage>
</organism>
<feature type="region of interest" description="Disordered" evidence="6">
    <location>
        <begin position="15"/>
        <end position="36"/>
    </location>
</feature>
<evidence type="ECO:0000259" key="7">
    <source>
        <dbReference type="Pfam" id="PF04542"/>
    </source>
</evidence>
<keyword evidence="5" id="KW-0804">Transcription</keyword>
<dbReference type="Pfam" id="PF04542">
    <property type="entry name" value="Sigma70_r2"/>
    <property type="match status" value="1"/>
</dbReference>
<dbReference type="EMBL" id="BOOQ01000030">
    <property type="protein sequence ID" value="GII48302.1"/>
    <property type="molecule type" value="Genomic_DNA"/>
</dbReference>
<evidence type="ECO:0000256" key="6">
    <source>
        <dbReference type="SAM" id="MobiDB-lite"/>
    </source>
</evidence>
<dbReference type="PANTHER" id="PTHR30173">
    <property type="entry name" value="SIGMA 19 FACTOR"/>
    <property type="match status" value="1"/>
</dbReference>
<comment type="similarity">
    <text evidence="1">Belongs to the sigma-70 factor family. ECF subfamily.</text>
</comment>
<dbReference type="InterPro" id="IPR007627">
    <property type="entry name" value="RNA_pol_sigma70_r2"/>
</dbReference>
<feature type="domain" description="RNA polymerase sigma-70 region 2" evidence="7">
    <location>
        <begin position="43"/>
        <end position="106"/>
    </location>
</feature>
<dbReference type="AlphaFoldDB" id="A0A8J3UNH2"/>
<dbReference type="InterPro" id="IPR036388">
    <property type="entry name" value="WH-like_DNA-bd_sf"/>
</dbReference>
<dbReference type="NCBIfam" id="TIGR02957">
    <property type="entry name" value="SigX4"/>
    <property type="match status" value="1"/>
</dbReference>
<evidence type="ECO:0000256" key="2">
    <source>
        <dbReference type="ARBA" id="ARBA00011344"/>
    </source>
</evidence>
<dbReference type="Gene3D" id="3.10.450.50">
    <property type="match status" value="1"/>
</dbReference>
<dbReference type="PANTHER" id="PTHR30173:SF36">
    <property type="entry name" value="ECF RNA POLYMERASE SIGMA FACTOR SIGJ"/>
    <property type="match status" value="1"/>
</dbReference>
<keyword evidence="10" id="KW-1185">Reference proteome</keyword>
<dbReference type="InterPro" id="IPR013249">
    <property type="entry name" value="RNA_pol_sigma70_r4_t2"/>
</dbReference>
<proteinExistence type="inferred from homology"/>
<keyword evidence="9" id="KW-0240">DNA-directed RNA polymerase</keyword>
<gene>
    <name evidence="9" type="ORF">Psi02_47260</name>
</gene>
<dbReference type="GO" id="GO:0016987">
    <property type="term" value="F:sigma factor activity"/>
    <property type="evidence" value="ECO:0007669"/>
    <property type="project" value="UniProtKB-KW"/>
</dbReference>
<feature type="domain" description="RNA polymerase sigma factor 70 region 4 type 2" evidence="8">
    <location>
        <begin position="143"/>
        <end position="189"/>
    </location>
</feature>
<evidence type="ECO:0000313" key="9">
    <source>
        <dbReference type="EMBL" id="GII48302.1"/>
    </source>
</evidence>
<dbReference type="Proteomes" id="UP000644610">
    <property type="component" value="Unassembled WGS sequence"/>
</dbReference>
<dbReference type="NCBIfam" id="NF007214">
    <property type="entry name" value="PRK09636.1"/>
    <property type="match status" value="1"/>
</dbReference>
<dbReference type="GO" id="GO:0003677">
    <property type="term" value="F:DNA binding"/>
    <property type="evidence" value="ECO:0007669"/>
    <property type="project" value="InterPro"/>
</dbReference>
<comment type="subunit">
    <text evidence="2">Interacts transiently with the RNA polymerase catalytic core formed by RpoA, RpoB, RpoC and RpoZ (2 alpha, 1 beta, 1 beta' and 1 omega subunit) to form the RNA polymerase holoenzyme that can initiate transcription.</text>
</comment>
<evidence type="ECO:0000256" key="1">
    <source>
        <dbReference type="ARBA" id="ARBA00010641"/>
    </source>
</evidence>
<reference evidence="9" key="1">
    <citation type="submission" date="2021-01" db="EMBL/GenBank/DDBJ databases">
        <title>Whole genome shotgun sequence of Planotetraspora silvatica NBRC 100141.</title>
        <authorList>
            <person name="Komaki H."/>
            <person name="Tamura T."/>
        </authorList>
    </citation>
    <scope>NUCLEOTIDE SEQUENCE</scope>
    <source>
        <strain evidence="9">NBRC 100141</strain>
    </source>
</reference>
<dbReference type="SUPFAM" id="SSF54427">
    <property type="entry name" value="NTF2-like"/>
    <property type="match status" value="1"/>
</dbReference>
<dbReference type="GO" id="GO:0000428">
    <property type="term" value="C:DNA-directed RNA polymerase complex"/>
    <property type="evidence" value="ECO:0007669"/>
    <property type="project" value="UniProtKB-KW"/>
</dbReference>
<dbReference type="Gene3D" id="1.10.1740.10">
    <property type="match status" value="1"/>
</dbReference>
<dbReference type="InterPro" id="IPR032710">
    <property type="entry name" value="NTF2-like_dom_sf"/>
</dbReference>
<evidence type="ECO:0000313" key="10">
    <source>
        <dbReference type="Proteomes" id="UP000644610"/>
    </source>
</evidence>
<dbReference type="Gene3D" id="1.10.10.10">
    <property type="entry name" value="Winged helix-like DNA-binding domain superfamily/Winged helix DNA-binding domain"/>
    <property type="match status" value="1"/>
</dbReference>
<protein>
    <submittedName>
        <fullName evidence="9">DNA-directed RNA polymerase sigma-70 factor</fullName>
    </submittedName>
</protein>
<comment type="caution">
    <text evidence="9">The sequence shown here is derived from an EMBL/GenBank/DDBJ whole genome shotgun (WGS) entry which is preliminary data.</text>
</comment>
<name>A0A8J3UNH2_9ACTN</name>
<sequence length="323" mass="35536">MRVLLAGATGAIGRRMVAGGPGGNRKTQSEEEGQDMRTSAEVFEEHRQLLLGLGYRLLGSMWDAEDVVQDAYLRWTQTDRSEVREPRSFLVTIVSRLALDQLRSARVTREAYTGPWLPEPVDGQAFGPLDTAELRDTLSYATLHLMERLSPPERAVFVLREAFDLPYDDIAEIVGSSAATCRQWHHRAAGRLADGRDRFHPSASDHDELLGRFLAAARGGDLATLTDLLAEDVVAYNDGGGKVRAALRPVVGRANVLAFVAGLMSRYPIEDVRAVEANGEPAIWTVIGGQRQLVTFDIRAGRIHAIYAVLNPDKLSHINQDIS</sequence>
<dbReference type="SUPFAM" id="SSF88659">
    <property type="entry name" value="Sigma3 and sigma4 domains of RNA polymerase sigma factors"/>
    <property type="match status" value="1"/>
</dbReference>
<dbReference type="NCBIfam" id="TIGR02937">
    <property type="entry name" value="sigma70-ECF"/>
    <property type="match status" value="1"/>
</dbReference>
<evidence type="ECO:0000256" key="3">
    <source>
        <dbReference type="ARBA" id="ARBA00023015"/>
    </source>
</evidence>
<dbReference type="InterPro" id="IPR014284">
    <property type="entry name" value="RNA_pol_sigma-70_dom"/>
</dbReference>
<dbReference type="InterPro" id="IPR014303">
    <property type="entry name" value="RNA_pol_sigma-70_ECF"/>
</dbReference>